<evidence type="ECO:0000313" key="2">
    <source>
        <dbReference type="Proteomes" id="UP000018888"/>
    </source>
</evidence>
<dbReference type="InterPro" id="IPR013320">
    <property type="entry name" value="ConA-like_dom_sf"/>
</dbReference>
<feature type="non-terminal residue" evidence="1">
    <location>
        <position position="164"/>
    </location>
</feature>
<comment type="caution">
    <text evidence="1">The sequence shown here is derived from an EMBL/GenBank/DDBJ whole genome shotgun (WGS) entry which is preliminary data.</text>
</comment>
<gene>
    <name evidence="1" type="ORF">GLOIN_2v1698987</name>
</gene>
<protein>
    <recommendedName>
        <fullName evidence="3">Concanavalin A-like lectin/glucanase</fullName>
    </recommendedName>
</protein>
<keyword evidence="2" id="KW-1185">Reference proteome</keyword>
<dbReference type="Proteomes" id="UP000018888">
    <property type="component" value="Unassembled WGS sequence"/>
</dbReference>
<dbReference type="EMBL" id="AUPC02000314">
    <property type="protein sequence ID" value="POG62115.1"/>
    <property type="molecule type" value="Genomic_DNA"/>
</dbReference>
<evidence type="ECO:0008006" key="3">
    <source>
        <dbReference type="Google" id="ProtNLM"/>
    </source>
</evidence>
<reference evidence="1 2" key="1">
    <citation type="journal article" date="2013" name="Proc. Natl. Acad. Sci. U.S.A.">
        <title>Genome of an arbuscular mycorrhizal fungus provides insight into the oldest plant symbiosis.</title>
        <authorList>
            <person name="Tisserant E."/>
            <person name="Malbreil M."/>
            <person name="Kuo A."/>
            <person name="Kohler A."/>
            <person name="Symeonidi A."/>
            <person name="Balestrini R."/>
            <person name="Charron P."/>
            <person name="Duensing N."/>
            <person name="Frei Dit Frey N."/>
            <person name="Gianinazzi-Pearson V."/>
            <person name="Gilbert L.B."/>
            <person name="Handa Y."/>
            <person name="Herr J.R."/>
            <person name="Hijri M."/>
            <person name="Koul R."/>
            <person name="Kawaguchi M."/>
            <person name="Krajinski F."/>
            <person name="Lammers P.J."/>
            <person name="Masclaux F.G."/>
            <person name="Murat C."/>
            <person name="Morin E."/>
            <person name="Ndikumana S."/>
            <person name="Pagni M."/>
            <person name="Petitpierre D."/>
            <person name="Requena N."/>
            <person name="Rosikiewicz P."/>
            <person name="Riley R."/>
            <person name="Saito K."/>
            <person name="San Clemente H."/>
            <person name="Shapiro H."/>
            <person name="van Tuinen D."/>
            <person name="Becard G."/>
            <person name="Bonfante P."/>
            <person name="Paszkowski U."/>
            <person name="Shachar-Hill Y.Y."/>
            <person name="Tuskan G.A."/>
            <person name="Young P.W."/>
            <person name="Sanders I.R."/>
            <person name="Henrissat B."/>
            <person name="Rensing S.A."/>
            <person name="Grigoriev I.V."/>
            <person name="Corradi N."/>
            <person name="Roux C."/>
            <person name="Martin F."/>
        </authorList>
    </citation>
    <scope>NUCLEOTIDE SEQUENCE [LARGE SCALE GENOMIC DNA]</scope>
    <source>
        <strain evidence="1 2">DAOM 197198</strain>
    </source>
</reference>
<dbReference type="SUPFAM" id="SSF49899">
    <property type="entry name" value="Concanavalin A-like lectins/glucanases"/>
    <property type="match status" value="1"/>
</dbReference>
<dbReference type="VEuPathDB" id="FungiDB:RhiirFUN_002440"/>
<accession>A0A2P4P9Q4</accession>
<dbReference type="AlphaFoldDB" id="A0A2P4P9Q4"/>
<sequence length="164" mass="19201">MKKISINEFYEIISEPIILKEKEVKTVQHSELPEVDDELSVSLRMRLKSHHSGWVTVFRKGGNEPVRTPGLFLHANNSKLYPRFTGNWEVNAGIEEVGDGLLLNKWYHITYTLSNREKRMDIYINDIWTAFYAIENVQMHKVKFNDAPLHIGWFDGEIGYDYNN</sequence>
<reference evidence="1 2" key="2">
    <citation type="journal article" date="2018" name="New Phytol.">
        <title>High intraspecific genome diversity in the model arbuscular mycorrhizal symbiont Rhizophagus irregularis.</title>
        <authorList>
            <person name="Chen E.C.H."/>
            <person name="Morin E."/>
            <person name="Beaudet D."/>
            <person name="Noel J."/>
            <person name="Yildirir G."/>
            <person name="Ndikumana S."/>
            <person name="Charron P."/>
            <person name="St-Onge C."/>
            <person name="Giorgi J."/>
            <person name="Kruger M."/>
            <person name="Marton T."/>
            <person name="Ropars J."/>
            <person name="Grigoriev I.V."/>
            <person name="Hainaut M."/>
            <person name="Henrissat B."/>
            <person name="Roux C."/>
            <person name="Martin F."/>
            <person name="Corradi N."/>
        </authorList>
    </citation>
    <scope>NUCLEOTIDE SEQUENCE [LARGE SCALE GENOMIC DNA]</scope>
    <source>
        <strain evidence="1 2">DAOM 197198</strain>
    </source>
</reference>
<organism evidence="1 2">
    <name type="scientific">Rhizophagus irregularis (strain DAOM 181602 / DAOM 197198 / MUCL 43194)</name>
    <name type="common">Arbuscular mycorrhizal fungus</name>
    <name type="synonym">Glomus intraradices</name>
    <dbReference type="NCBI Taxonomy" id="747089"/>
    <lineage>
        <taxon>Eukaryota</taxon>
        <taxon>Fungi</taxon>
        <taxon>Fungi incertae sedis</taxon>
        <taxon>Mucoromycota</taxon>
        <taxon>Glomeromycotina</taxon>
        <taxon>Glomeromycetes</taxon>
        <taxon>Glomerales</taxon>
        <taxon>Glomeraceae</taxon>
        <taxon>Rhizophagus</taxon>
    </lineage>
</organism>
<proteinExistence type="predicted"/>
<evidence type="ECO:0000313" key="1">
    <source>
        <dbReference type="EMBL" id="POG62115.1"/>
    </source>
</evidence>
<dbReference type="Gene3D" id="2.60.120.200">
    <property type="match status" value="1"/>
</dbReference>
<name>A0A2P4P9Q4_RHIID</name>